<protein>
    <submittedName>
        <fullName evidence="2">2-oxoisovalerate dehydrogenase subunit alpha 2, mitochondrial-like</fullName>
    </submittedName>
</protein>
<name>A0ABM0Y988_CAMSA</name>
<evidence type="ECO:0000313" key="2">
    <source>
        <dbReference type="RefSeq" id="XP_010497496.1"/>
    </source>
</evidence>
<dbReference type="PANTHER" id="PTHR43380:SF11">
    <property type="entry name" value="2-OXOISOVALERATE DEHYDROGENASE SUBUNIT ALPHA 2, MITOCHONDRIAL"/>
    <property type="match status" value="1"/>
</dbReference>
<dbReference type="InterPro" id="IPR050771">
    <property type="entry name" value="Alpha-ketoacid_DH_E1_comp"/>
</dbReference>
<accession>A0ABM0Y988</accession>
<dbReference type="Gene3D" id="3.40.50.970">
    <property type="match status" value="1"/>
</dbReference>
<evidence type="ECO:0000313" key="1">
    <source>
        <dbReference type="Proteomes" id="UP000694864"/>
    </source>
</evidence>
<gene>
    <name evidence="2" type="primary">LOC104774684</name>
</gene>
<reference evidence="2" key="2">
    <citation type="submission" date="2025-08" db="UniProtKB">
        <authorList>
            <consortium name="RefSeq"/>
        </authorList>
    </citation>
    <scope>IDENTIFICATION</scope>
    <source>
        <tissue evidence="2">Leaf</tissue>
    </source>
</reference>
<keyword evidence="1" id="KW-1185">Reference proteome</keyword>
<proteinExistence type="predicted"/>
<dbReference type="GeneID" id="104774684"/>
<dbReference type="RefSeq" id="XP_010497496.1">
    <property type="nucleotide sequence ID" value="XM_010499194.1"/>
</dbReference>
<organism evidence="1 2">
    <name type="scientific">Camelina sativa</name>
    <name type="common">False flax</name>
    <name type="synonym">Myagrum sativum</name>
    <dbReference type="NCBI Taxonomy" id="90675"/>
    <lineage>
        <taxon>Eukaryota</taxon>
        <taxon>Viridiplantae</taxon>
        <taxon>Streptophyta</taxon>
        <taxon>Embryophyta</taxon>
        <taxon>Tracheophyta</taxon>
        <taxon>Spermatophyta</taxon>
        <taxon>Magnoliopsida</taxon>
        <taxon>eudicotyledons</taxon>
        <taxon>Gunneridae</taxon>
        <taxon>Pentapetalae</taxon>
        <taxon>rosids</taxon>
        <taxon>malvids</taxon>
        <taxon>Brassicales</taxon>
        <taxon>Brassicaceae</taxon>
        <taxon>Camelineae</taxon>
        <taxon>Camelina</taxon>
    </lineage>
</organism>
<reference evidence="1" key="1">
    <citation type="journal article" date="2014" name="Nat. Commun.">
        <title>The emerging biofuel crop Camelina sativa retains a highly undifferentiated hexaploid genome structure.</title>
        <authorList>
            <person name="Kagale S."/>
            <person name="Koh C."/>
            <person name="Nixon J."/>
            <person name="Bollina V."/>
            <person name="Clarke W.E."/>
            <person name="Tuteja R."/>
            <person name="Spillane C."/>
            <person name="Robinson S.J."/>
            <person name="Links M.G."/>
            <person name="Clarke C."/>
            <person name="Higgins E.E."/>
            <person name="Huebert T."/>
            <person name="Sharpe A.G."/>
            <person name="Parkin I.A."/>
        </authorList>
    </citation>
    <scope>NUCLEOTIDE SEQUENCE [LARGE SCALE GENOMIC DNA]</scope>
    <source>
        <strain evidence="1">cv. DH55</strain>
    </source>
</reference>
<dbReference type="Proteomes" id="UP000694864">
    <property type="component" value="Unplaced"/>
</dbReference>
<dbReference type="PANTHER" id="PTHR43380">
    <property type="entry name" value="2-OXOISOVALERATE DEHYDROGENASE SUBUNIT ALPHA, MITOCHONDRIAL"/>
    <property type="match status" value="1"/>
</dbReference>
<feature type="non-terminal residue" evidence="2">
    <location>
        <position position="76"/>
    </location>
</feature>
<sequence>MAEKLSSVGEHEDANAQVMDFPGGKVAFTPEIKFISESSKERVPCYRVLDDNGQLITNSHFVQVSEEVAVKMYSDM</sequence>